<dbReference type="Proteomes" id="UP001564626">
    <property type="component" value="Unassembled WGS sequence"/>
</dbReference>
<evidence type="ECO:0000256" key="1">
    <source>
        <dbReference type="SAM" id="Phobius"/>
    </source>
</evidence>
<proteinExistence type="predicted"/>
<feature type="transmembrane region" description="Helical" evidence="1">
    <location>
        <begin position="28"/>
        <end position="48"/>
    </location>
</feature>
<protein>
    <submittedName>
        <fullName evidence="2">Uncharacterized protein</fullName>
    </submittedName>
</protein>
<sequence>MPDTYMVNALAAAVASAYREQQRTKRAAFAWLASLALAVCWTVAQGTMPLG</sequence>
<organism evidence="2 3">
    <name type="scientific">Saccharopolyspora cebuensis</name>
    <dbReference type="NCBI Taxonomy" id="418759"/>
    <lineage>
        <taxon>Bacteria</taxon>
        <taxon>Bacillati</taxon>
        <taxon>Actinomycetota</taxon>
        <taxon>Actinomycetes</taxon>
        <taxon>Pseudonocardiales</taxon>
        <taxon>Pseudonocardiaceae</taxon>
        <taxon>Saccharopolyspora</taxon>
    </lineage>
</organism>
<reference evidence="2 3" key="1">
    <citation type="submission" date="2024-08" db="EMBL/GenBank/DDBJ databases">
        <title>Genome mining of Saccharopolyspora cebuensis PGLac3 from Nigerian medicinal plant.</title>
        <authorList>
            <person name="Ezeobiora C.E."/>
            <person name="Igbokwe N.H."/>
            <person name="Amin D.H."/>
            <person name="Mendie U.E."/>
        </authorList>
    </citation>
    <scope>NUCLEOTIDE SEQUENCE [LARGE SCALE GENOMIC DNA]</scope>
    <source>
        <strain evidence="2 3">PGLac3</strain>
    </source>
</reference>
<keyword evidence="1" id="KW-0472">Membrane</keyword>
<accession>A0ABV4CFX7</accession>
<keyword evidence="1" id="KW-0812">Transmembrane</keyword>
<keyword evidence="1" id="KW-1133">Transmembrane helix</keyword>
<dbReference type="EMBL" id="JBGEHV010000016">
    <property type="protein sequence ID" value="MEY8039991.1"/>
    <property type="molecule type" value="Genomic_DNA"/>
</dbReference>
<keyword evidence="3" id="KW-1185">Reference proteome</keyword>
<gene>
    <name evidence="2" type="ORF">AB8O55_11340</name>
</gene>
<evidence type="ECO:0000313" key="2">
    <source>
        <dbReference type="EMBL" id="MEY8039991.1"/>
    </source>
</evidence>
<comment type="caution">
    <text evidence="2">The sequence shown here is derived from an EMBL/GenBank/DDBJ whole genome shotgun (WGS) entry which is preliminary data.</text>
</comment>
<dbReference type="RefSeq" id="WP_369774760.1">
    <property type="nucleotide sequence ID" value="NZ_JBGEHV010000016.1"/>
</dbReference>
<evidence type="ECO:0000313" key="3">
    <source>
        <dbReference type="Proteomes" id="UP001564626"/>
    </source>
</evidence>
<name>A0ABV4CFX7_9PSEU</name>